<evidence type="ECO:0000313" key="3">
    <source>
        <dbReference type="Proteomes" id="UP001054945"/>
    </source>
</evidence>
<dbReference type="AlphaFoldDB" id="A0AAV4RKZ5"/>
<comment type="caution">
    <text evidence="2">The sequence shown here is derived from an EMBL/GenBank/DDBJ whole genome shotgun (WGS) entry which is preliminary data.</text>
</comment>
<dbReference type="EMBL" id="BPLR01007956">
    <property type="protein sequence ID" value="GIY21011.1"/>
    <property type="molecule type" value="Genomic_DNA"/>
</dbReference>
<keyword evidence="3" id="KW-1185">Reference proteome</keyword>
<protein>
    <submittedName>
        <fullName evidence="2">Uncharacterized protein</fullName>
    </submittedName>
</protein>
<keyword evidence="1" id="KW-0472">Membrane</keyword>
<name>A0AAV4RKZ5_CAEEX</name>
<gene>
    <name evidence="2" type="ORF">CEXT_515531</name>
</gene>
<feature type="transmembrane region" description="Helical" evidence="1">
    <location>
        <begin position="48"/>
        <end position="65"/>
    </location>
</feature>
<sequence>MVKIVFRVLWTTIPALSNDIPAIFQSSYSSGLFPLYAFFRHICLNPQIVLALYTLHPFILAYHFFTTTTVRWFSTPVQSILVQLPNYYL</sequence>
<keyword evidence="1" id="KW-0812">Transmembrane</keyword>
<accession>A0AAV4RKZ5</accession>
<dbReference type="Proteomes" id="UP001054945">
    <property type="component" value="Unassembled WGS sequence"/>
</dbReference>
<evidence type="ECO:0000256" key="1">
    <source>
        <dbReference type="SAM" id="Phobius"/>
    </source>
</evidence>
<organism evidence="2 3">
    <name type="scientific">Caerostris extrusa</name>
    <name type="common">Bark spider</name>
    <name type="synonym">Caerostris bankana</name>
    <dbReference type="NCBI Taxonomy" id="172846"/>
    <lineage>
        <taxon>Eukaryota</taxon>
        <taxon>Metazoa</taxon>
        <taxon>Ecdysozoa</taxon>
        <taxon>Arthropoda</taxon>
        <taxon>Chelicerata</taxon>
        <taxon>Arachnida</taxon>
        <taxon>Araneae</taxon>
        <taxon>Araneomorphae</taxon>
        <taxon>Entelegynae</taxon>
        <taxon>Araneoidea</taxon>
        <taxon>Araneidae</taxon>
        <taxon>Caerostris</taxon>
    </lineage>
</organism>
<keyword evidence="1" id="KW-1133">Transmembrane helix</keyword>
<evidence type="ECO:0000313" key="2">
    <source>
        <dbReference type="EMBL" id="GIY21011.1"/>
    </source>
</evidence>
<proteinExistence type="predicted"/>
<reference evidence="2 3" key="1">
    <citation type="submission" date="2021-06" db="EMBL/GenBank/DDBJ databases">
        <title>Caerostris extrusa draft genome.</title>
        <authorList>
            <person name="Kono N."/>
            <person name="Arakawa K."/>
        </authorList>
    </citation>
    <scope>NUCLEOTIDE SEQUENCE [LARGE SCALE GENOMIC DNA]</scope>
</reference>